<protein>
    <recommendedName>
        <fullName evidence="4">Acyl-CoA dehydrogenase/oxidase C-terminal domain-containing protein</fullName>
    </recommendedName>
</protein>
<dbReference type="InterPro" id="IPR036250">
    <property type="entry name" value="AcylCo_DH-like_C"/>
</dbReference>
<dbReference type="Gene3D" id="1.20.140.10">
    <property type="entry name" value="Butyryl-CoA Dehydrogenase, subunit A, domain 3"/>
    <property type="match status" value="1"/>
</dbReference>
<dbReference type="SUPFAM" id="SSF47203">
    <property type="entry name" value="Acyl-CoA dehydrogenase C-terminal domain-like"/>
    <property type="match status" value="1"/>
</dbReference>
<gene>
    <name evidence="5" type="ORF">DSLASN_36690</name>
</gene>
<keyword evidence="3" id="KW-0274">FAD</keyword>
<dbReference type="InterPro" id="IPR046373">
    <property type="entry name" value="Acyl-CoA_Oxase/DH_mid-dom_sf"/>
</dbReference>
<dbReference type="Pfam" id="PF00441">
    <property type="entry name" value="Acyl-CoA_dh_1"/>
    <property type="match status" value="1"/>
</dbReference>
<dbReference type="PANTHER" id="PTHR43884:SF12">
    <property type="entry name" value="ISOVALERYL-COA DEHYDROGENASE, MITOCHONDRIAL-RELATED"/>
    <property type="match status" value="1"/>
</dbReference>
<dbReference type="SUPFAM" id="SSF56645">
    <property type="entry name" value="Acyl-CoA dehydrogenase NM domain-like"/>
    <property type="match status" value="1"/>
</dbReference>
<dbReference type="InterPro" id="IPR009075">
    <property type="entry name" value="AcylCo_DH/oxidase_C"/>
</dbReference>
<proteinExistence type="inferred from homology"/>
<dbReference type="Proteomes" id="UP001320148">
    <property type="component" value="Chromosome"/>
</dbReference>
<evidence type="ECO:0000259" key="4">
    <source>
        <dbReference type="Pfam" id="PF00441"/>
    </source>
</evidence>
<evidence type="ECO:0000313" key="5">
    <source>
        <dbReference type="EMBL" id="BCS98037.1"/>
    </source>
</evidence>
<dbReference type="PANTHER" id="PTHR43884">
    <property type="entry name" value="ACYL-COA DEHYDROGENASE"/>
    <property type="match status" value="1"/>
</dbReference>
<keyword evidence="2" id="KW-0285">Flavoprotein</keyword>
<sequence>MNFDYTQEELDLFQSLETTLGNNEEGRPGHLIALLSSTGYPTLGSNGLSCAVPGAQERLAQWKPKAYRTMEYGLRIAAPAITRFGPEAWLAQWLGPIQKGKTLATAALDSTQGEPDLTGKPHESGYLIAGTKTGIPGADAADVILASGTIEGAPALFLIERDTAGITTTQGATGLFTLTASGAFLPASHVAILEPKAPLAPFLQLLKNRIQINEATGHAAAVFEQAKKAAKTSPEGGKPPIARQEIGFKLATMYTLLQTSRLMAANASSLVDAGENDAAMASHCARVFCSDAACEIVASALDVMGDKGFEKDGPAQRLATIQALRVEGTSVGQTKEAIGDMLLKY</sequence>
<evidence type="ECO:0000256" key="1">
    <source>
        <dbReference type="ARBA" id="ARBA00009347"/>
    </source>
</evidence>
<reference evidence="5 6" key="1">
    <citation type="submission" date="2021-02" db="EMBL/GenBank/DDBJ databases">
        <title>Complete genome of Desulfoluna sp. strain ASN36.</title>
        <authorList>
            <person name="Takahashi A."/>
            <person name="Kojima H."/>
            <person name="Fukui M."/>
        </authorList>
    </citation>
    <scope>NUCLEOTIDE SEQUENCE [LARGE SCALE GENOMIC DNA]</scope>
    <source>
        <strain evidence="5 6">ASN36</strain>
    </source>
</reference>
<dbReference type="RefSeq" id="WP_236889443.1">
    <property type="nucleotide sequence ID" value="NZ_AP024488.1"/>
</dbReference>
<keyword evidence="6" id="KW-1185">Reference proteome</keyword>
<dbReference type="Gene3D" id="2.40.110.10">
    <property type="entry name" value="Butyryl-CoA Dehydrogenase, subunit A, domain 2"/>
    <property type="match status" value="1"/>
</dbReference>
<feature type="domain" description="Acyl-CoA dehydrogenase/oxidase C-terminal" evidence="4">
    <location>
        <begin position="206"/>
        <end position="319"/>
    </location>
</feature>
<evidence type="ECO:0000313" key="6">
    <source>
        <dbReference type="Proteomes" id="UP001320148"/>
    </source>
</evidence>
<comment type="similarity">
    <text evidence="1">Belongs to the acyl-CoA dehydrogenase family.</text>
</comment>
<name>A0ABM7PLC5_9BACT</name>
<dbReference type="InterPro" id="IPR009100">
    <property type="entry name" value="AcylCoA_DH/oxidase_NM_dom_sf"/>
</dbReference>
<organism evidence="5 6">
    <name type="scientific">Desulfoluna limicola</name>
    <dbReference type="NCBI Taxonomy" id="2810562"/>
    <lineage>
        <taxon>Bacteria</taxon>
        <taxon>Pseudomonadati</taxon>
        <taxon>Thermodesulfobacteriota</taxon>
        <taxon>Desulfobacteria</taxon>
        <taxon>Desulfobacterales</taxon>
        <taxon>Desulfolunaceae</taxon>
        <taxon>Desulfoluna</taxon>
    </lineage>
</organism>
<evidence type="ECO:0000256" key="2">
    <source>
        <dbReference type="ARBA" id="ARBA00022630"/>
    </source>
</evidence>
<dbReference type="EMBL" id="AP024488">
    <property type="protein sequence ID" value="BCS98037.1"/>
    <property type="molecule type" value="Genomic_DNA"/>
</dbReference>
<accession>A0ABM7PLC5</accession>
<evidence type="ECO:0000256" key="3">
    <source>
        <dbReference type="ARBA" id="ARBA00022827"/>
    </source>
</evidence>